<evidence type="ECO:0000259" key="7">
    <source>
        <dbReference type="PROSITE" id="PS50011"/>
    </source>
</evidence>
<dbReference type="GO" id="GO:0005634">
    <property type="term" value="C:nucleus"/>
    <property type="evidence" value="ECO:0007669"/>
    <property type="project" value="TreeGrafter"/>
</dbReference>
<keyword evidence="1" id="KW-0723">Serine/threonine-protein kinase</keyword>
<dbReference type="HOGENOM" id="CLU_152155_0_0_1"/>
<feature type="chain" id="PRO_5003579053" description="Protein kinase domain-containing protein" evidence="6">
    <location>
        <begin position="21"/>
        <end position="130"/>
    </location>
</feature>
<reference evidence="9" key="1">
    <citation type="submission" date="2003-08" db="EMBL/GenBank/DDBJ databases">
        <authorList>
            <person name="Birren B."/>
            <person name="Nusbaum C."/>
            <person name="Abebe A."/>
            <person name="Abouelleil A."/>
            <person name="Adekoya E."/>
            <person name="Ait-zahra M."/>
            <person name="Allen N."/>
            <person name="Allen T."/>
            <person name="An P."/>
            <person name="Anderson M."/>
            <person name="Anderson S."/>
            <person name="Arachchi H."/>
            <person name="Armbruster J."/>
            <person name="Bachantsang P."/>
            <person name="Baldwin J."/>
            <person name="Barry A."/>
            <person name="Bayul T."/>
            <person name="Blitshsteyn B."/>
            <person name="Bloom T."/>
            <person name="Blye J."/>
            <person name="Boguslavskiy L."/>
            <person name="Borowsky M."/>
            <person name="Boukhgalter B."/>
            <person name="Brunache A."/>
            <person name="Butler J."/>
            <person name="Calixte N."/>
            <person name="Calvo S."/>
            <person name="Camarata J."/>
            <person name="Campo K."/>
            <person name="Chang J."/>
            <person name="Cheshatsang Y."/>
            <person name="Citroen M."/>
            <person name="Collymore A."/>
            <person name="Considine T."/>
            <person name="Cook A."/>
            <person name="Cooke P."/>
            <person name="Corum B."/>
            <person name="Cuomo C."/>
            <person name="David R."/>
            <person name="Dawoe T."/>
            <person name="Degray S."/>
            <person name="Dodge S."/>
            <person name="Dooley K."/>
            <person name="Dorje P."/>
            <person name="Dorjee K."/>
            <person name="Dorris L."/>
            <person name="Duffey N."/>
            <person name="Dupes A."/>
            <person name="Elkins T."/>
            <person name="Engels R."/>
            <person name="Erickson J."/>
            <person name="Farina A."/>
            <person name="Faro S."/>
            <person name="Ferreira P."/>
            <person name="Fischer H."/>
            <person name="Fitzgerald M."/>
            <person name="Foley K."/>
            <person name="Gage D."/>
            <person name="Galagan J."/>
            <person name="Gearin G."/>
            <person name="Gnerre S."/>
            <person name="Gnirke A."/>
            <person name="Goyette A."/>
            <person name="Graham J."/>
            <person name="Grandbois E."/>
            <person name="Gyaltsen K."/>
            <person name="Hafez N."/>
            <person name="Hagopian D."/>
            <person name="Hagos B."/>
            <person name="Hall J."/>
            <person name="Hatcher B."/>
            <person name="Heller A."/>
            <person name="Higgins H."/>
            <person name="Honan T."/>
            <person name="Horn A."/>
            <person name="Houde N."/>
            <person name="Hughes L."/>
            <person name="Hulme W."/>
            <person name="Husby E."/>
            <person name="Iliev I."/>
            <person name="Jaffe D."/>
            <person name="Jones C."/>
            <person name="Kamal M."/>
            <person name="Kamat A."/>
            <person name="Kamvysselis M."/>
            <person name="Karlsson E."/>
            <person name="Kells C."/>
            <person name="Kieu A."/>
            <person name="Kisner P."/>
            <person name="Kodira C."/>
            <person name="Kulbokas E."/>
            <person name="Labutti K."/>
            <person name="Lama D."/>
            <person name="Landers T."/>
            <person name="Leger J."/>
            <person name="Levine S."/>
            <person name="Lewis D."/>
            <person name="Lewis T."/>
            <person name="Lindblad-toh K."/>
            <person name="Liu X."/>
            <person name="Lokyitsang T."/>
            <person name="Lokyitsang Y."/>
            <person name="Lucien O."/>
            <person name="Lui A."/>
            <person name="Ma L.J."/>
            <person name="Mabbitt R."/>
            <person name="Macdonald J."/>
            <person name="Maclean C."/>
            <person name="Major J."/>
            <person name="Manning J."/>
            <person name="Marabella R."/>
            <person name="Maru K."/>
            <person name="Matthews C."/>
            <person name="Mauceli E."/>
            <person name="Mccarthy M."/>
            <person name="Mcdonough S."/>
            <person name="Mcghee T."/>
            <person name="Meldrim J."/>
            <person name="Meneus L."/>
            <person name="Mesirov J."/>
            <person name="Mihalev A."/>
            <person name="Mihova T."/>
            <person name="Mikkelsen T."/>
            <person name="Mlenga V."/>
            <person name="Moru K."/>
            <person name="Mozes J."/>
            <person name="Mulrain L."/>
            <person name="Munson G."/>
            <person name="Naylor J."/>
            <person name="Newes C."/>
            <person name="Nguyen C."/>
            <person name="Nguyen N."/>
            <person name="Nguyen T."/>
            <person name="Nicol R."/>
            <person name="Nielsen C."/>
            <person name="Nizzari M."/>
            <person name="Norbu C."/>
            <person name="Norbu N."/>
            <person name="O'donnell P."/>
            <person name="Okoawo O."/>
            <person name="O'leary S."/>
            <person name="Omotosho B."/>
            <person name="O'neill K."/>
            <person name="Osman S."/>
            <person name="Parker S."/>
            <person name="Perrin D."/>
            <person name="Phunkhang P."/>
            <person name="Piqani B."/>
            <person name="Purcell S."/>
            <person name="Rachupka T."/>
            <person name="Ramasamy U."/>
            <person name="Rameau R."/>
            <person name="Ray V."/>
            <person name="Raymond C."/>
            <person name="Retta R."/>
            <person name="Richardson S."/>
            <person name="Rise C."/>
            <person name="Rodriguez J."/>
            <person name="Rogers J."/>
            <person name="Rogov P."/>
            <person name="Rutman M."/>
            <person name="Schupbach R."/>
            <person name="Seaman C."/>
            <person name="Settipalli S."/>
            <person name="Sharpe T."/>
            <person name="Sheridan J."/>
            <person name="Sherpa N."/>
            <person name="Shi J."/>
            <person name="Smirnov S."/>
            <person name="Smith C."/>
            <person name="Sougnez C."/>
            <person name="Spencer B."/>
            <person name="Stalker J."/>
            <person name="Stange-thomann N."/>
            <person name="Stavropoulos S."/>
            <person name="Stetson K."/>
            <person name="Stone C."/>
            <person name="Stone S."/>
            <person name="Stubbs M."/>
            <person name="Talamas J."/>
            <person name="Tchuinga P."/>
            <person name="Tenzing P."/>
            <person name="Tesfaye S."/>
            <person name="Theodore J."/>
            <person name="Thoulutsang Y."/>
            <person name="Topham K."/>
            <person name="Towey S."/>
            <person name="Tsamla T."/>
            <person name="Tsomo N."/>
            <person name="Vallee D."/>
            <person name="Vassiliev H."/>
            <person name="Venkataraman V."/>
            <person name="Vinson J."/>
            <person name="Vo A."/>
            <person name="Wade C."/>
            <person name="Wang S."/>
            <person name="Wangchuk T."/>
            <person name="Wangdi T."/>
            <person name="Whittaker C."/>
            <person name="Wilkinson J."/>
            <person name="Wu Y."/>
            <person name="Wyman D."/>
            <person name="Yadav S."/>
            <person name="Yang S."/>
            <person name="Yang X."/>
            <person name="Yeager S."/>
            <person name="Yee E."/>
            <person name="Young G."/>
            <person name="Zainoun J."/>
            <person name="Zembeck L."/>
            <person name="Zimmer A."/>
            <person name="Zody M."/>
            <person name="Lander E."/>
        </authorList>
    </citation>
    <scope>NUCLEOTIDE SEQUENCE [LARGE SCALE GENOMIC DNA]</scope>
</reference>
<evidence type="ECO:0000256" key="5">
    <source>
        <dbReference type="ARBA" id="ARBA00022840"/>
    </source>
</evidence>
<dbReference type="GO" id="GO:0004674">
    <property type="term" value="F:protein serine/threonine kinase activity"/>
    <property type="evidence" value="ECO:0007669"/>
    <property type="project" value="UniProtKB-KW"/>
</dbReference>
<dbReference type="InterPro" id="IPR000719">
    <property type="entry name" value="Prot_kinase_dom"/>
</dbReference>
<keyword evidence="6" id="KW-0732">Signal</keyword>
<evidence type="ECO:0000256" key="6">
    <source>
        <dbReference type="SAM" id="SignalP"/>
    </source>
</evidence>
<evidence type="ECO:0000313" key="9">
    <source>
        <dbReference type="Proteomes" id="UP000007875"/>
    </source>
</evidence>
<evidence type="ECO:0000313" key="8">
    <source>
        <dbReference type="Ensembl" id="ENSCSAVP00000013007.1"/>
    </source>
</evidence>
<keyword evidence="5" id="KW-0067">ATP-binding</keyword>
<keyword evidence="4" id="KW-0418">Kinase</keyword>
<organism evidence="8 9">
    <name type="scientific">Ciona savignyi</name>
    <name type="common">Pacific transparent sea squirt</name>
    <dbReference type="NCBI Taxonomy" id="51511"/>
    <lineage>
        <taxon>Eukaryota</taxon>
        <taxon>Metazoa</taxon>
        <taxon>Chordata</taxon>
        <taxon>Tunicata</taxon>
        <taxon>Ascidiacea</taxon>
        <taxon>Phlebobranchia</taxon>
        <taxon>Cionidae</taxon>
        <taxon>Ciona</taxon>
    </lineage>
</organism>
<dbReference type="Proteomes" id="UP000007875">
    <property type="component" value="Unassembled WGS sequence"/>
</dbReference>
<keyword evidence="2" id="KW-0808">Transferase</keyword>
<evidence type="ECO:0000256" key="1">
    <source>
        <dbReference type="ARBA" id="ARBA00022527"/>
    </source>
</evidence>
<dbReference type="Gene3D" id="1.10.510.10">
    <property type="entry name" value="Transferase(Phosphotransferase) domain 1"/>
    <property type="match status" value="1"/>
</dbReference>
<dbReference type="Pfam" id="PF00069">
    <property type="entry name" value="Pkinase"/>
    <property type="match status" value="1"/>
</dbReference>
<dbReference type="PANTHER" id="PTHR24342">
    <property type="entry name" value="SERINE/THREONINE-PROTEIN KINASE 17"/>
    <property type="match status" value="1"/>
</dbReference>
<dbReference type="GO" id="GO:0035556">
    <property type="term" value="P:intracellular signal transduction"/>
    <property type="evidence" value="ECO:0007669"/>
    <property type="project" value="TreeGrafter"/>
</dbReference>
<dbReference type="PROSITE" id="PS50011">
    <property type="entry name" value="PROTEIN_KINASE_DOM"/>
    <property type="match status" value="1"/>
</dbReference>
<dbReference type="GO" id="GO:0005524">
    <property type="term" value="F:ATP binding"/>
    <property type="evidence" value="ECO:0007669"/>
    <property type="project" value="UniProtKB-KW"/>
</dbReference>
<reference evidence="8" key="2">
    <citation type="submission" date="2025-08" db="UniProtKB">
        <authorList>
            <consortium name="Ensembl"/>
        </authorList>
    </citation>
    <scope>IDENTIFICATION</scope>
</reference>
<keyword evidence="3" id="KW-0547">Nucleotide-binding</keyword>
<name>H2Z5Z5_CIOSA</name>
<feature type="domain" description="Protein kinase" evidence="7">
    <location>
        <begin position="1"/>
        <end position="75"/>
    </location>
</feature>
<evidence type="ECO:0000256" key="3">
    <source>
        <dbReference type="ARBA" id="ARBA00022741"/>
    </source>
</evidence>
<dbReference type="GO" id="GO:0043065">
    <property type="term" value="P:positive regulation of apoptotic process"/>
    <property type="evidence" value="ECO:0007669"/>
    <property type="project" value="TreeGrafter"/>
</dbReference>
<dbReference type="AlphaFoldDB" id="H2Z5Z5"/>
<dbReference type="Ensembl" id="ENSCSAVT00000013156.1">
    <property type="protein sequence ID" value="ENSCSAVP00000013007.1"/>
    <property type="gene ID" value="ENSCSAVG00000007639.1"/>
</dbReference>
<keyword evidence="9" id="KW-1185">Reference proteome</keyword>
<feature type="signal peptide" evidence="6">
    <location>
        <begin position="1"/>
        <end position="20"/>
    </location>
</feature>
<sequence length="130" mass="14697">MWSVGVICFILLSGISPFLGDDDAETMDNIMDVSWAFDHEHFDDVSEDAKDFISRLLVEEKSRLSAAQCLRHKWLSTPLTKQRRKALMSKKHLKNFMARMHWKASIAAVSAANWLRQQVGGTATTEDSAV</sequence>
<dbReference type="InterPro" id="IPR011009">
    <property type="entry name" value="Kinase-like_dom_sf"/>
</dbReference>
<protein>
    <recommendedName>
        <fullName evidence="7">Protein kinase domain-containing protein</fullName>
    </recommendedName>
</protein>
<accession>H2Z5Z5</accession>
<dbReference type="GeneTree" id="ENSGT00940000173411"/>
<dbReference type="SUPFAM" id="SSF56112">
    <property type="entry name" value="Protein kinase-like (PK-like)"/>
    <property type="match status" value="1"/>
</dbReference>
<proteinExistence type="predicted"/>
<evidence type="ECO:0000256" key="2">
    <source>
        <dbReference type="ARBA" id="ARBA00022679"/>
    </source>
</evidence>
<reference evidence="8" key="3">
    <citation type="submission" date="2025-09" db="UniProtKB">
        <authorList>
            <consortium name="Ensembl"/>
        </authorList>
    </citation>
    <scope>IDENTIFICATION</scope>
</reference>
<evidence type="ECO:0000256" key="4">
    <source>
        <dbReference type="ARBA" id="ARBA00022777"/>
    </source>
</evidence>
<dbReference type="PANTHER" id="PTHR24342:SF20">
    <property type="entry name" value="MYOSIN LIGHT CHAIN KINASE, SMOOTH MUSCLE"/>
    <property type="match status" value="1"/>
</dbReference>